<dbReference type="InterPro" id="IPR011009">
    <property type="entry name" value="Kinase-like_dom_sf"/>
</dbReference>
<accession>A0A2V3A174</accession>
<dbReference type="Proteomes" id="UP000247150">
    <property type="component" value="Unassembled WGS sequence"/>
</dbReference>
<proteinExistence type="predicted"/>
<dbReference type="EMBL" id="QGTW01000004">
    <property type="protein sequence ID" value="PWW29673.1"/>
    <property type="molecule type" value="Genomic_DNA"/>
</dbReference>
<evidence type="ECO:0000313" key="2">
    <source>
        <dbReference type="Proteomes" id="UP000247150"/>
    </source>
</evidence>
<comment type="caution">
    <text evidence="1">The sequence shown here is derived from an EMBL/GenBank/DDBJ whole genome shotgun (WGS) entry which is preliminary data.</text>
</comment>
<name>A0A2V3A174_9BACI</name>
<dbReference type="OrthoDB" id="2986702at2"/>
<dbReference type="SUPFAM" id="SSF56112">
    <property type="entry name" value="Protein kinase-like (PK-like)"/>
    <property type="match status" value="1"/>
</dbReference>
<dbReference type="GO" id="GO:0042601">
    <property type="term" value="C:endospore-forming forespore"/>
    <property type="evidence" value="ECO:0007669"/>
    <property type="project" value="TreeGrafter"/>
</dbReference>
<dbReference type="RefSeq" id="WP_110064722.1">
    <property type="nucleotide sequence ID" value="NZ_QGTW01000004.1"/>
</dbReference>
<dbReference type="InterPro" id="IPR047175">
    <property type="entry name" value="CotS-like"/>
</dbReference>
<sequence>MLKKLLKEQFGIEAEDTMRIGRYDACRKQGQLYLLVPAGHVAVEELEELEKVAEHLVKNGDRNISAFLKTKDGKQYIDWQDSRYCVLVNQHVQNRKRTKFGRKLAKFHYRGRTISFPVKKMSRIGQWKQLWEKRLDQMETVWNDMLFQKPDNDFERMFLESFPYYMGLAENSIQYLVDAELDDEPGMIDSGTVCHVRLLSSTWGDSYYMKNPFDWVFDHSSRDLAEWTRERYFHNIKTYQPELRQFLSDYQSVAPLSSFSWRLYYARLLFPLHYFETIEDYYVTDSEQQKLMLQERLQKYLWQSDDHERFLGGFFEFAEVPVKKFRIPVLDWIRS</sequence>
<evidence type="ECO:0000313" key="1">
    <source>
        <dbReference type="EMBL" id="PWW29673.1"/>
    </source>
</evidence>
<keyword evidence="1" id="KW-0167">Capsid protein</keyword>
<organism evidence="1 2">
    <name type="scientific">Cytobacillus oceanisediminis</name>
    <dbReference type="NCBI Taxonomy" id="665099"/>
    <lineage>
        <taxon>Bacteria</taxon>
        <taxon>Bacillati</taxon>
        <taxon>Bacillota</taxon>
        <taxon>Bacilli</taxon>
        <taxon>Bacillales</taxon>
        <taxon>Bacillaceae</taxon>
        <taxon>Cytobacillus</taxon>
    </lineage>
</organism>
<protein>
    <submittedName>
        <fullName evidence="1">Spore coat protein YutH</fullName>
    </submittedName>
</protein>
<dbReference type="AlphaFoldDB" id="A0A2V3A174"/>
<dbReference type="PANTHER" id="PTHR39179:SF2">
    <property type="entry name" value="ENDOSPORE COAT-ASSOCIATED PROTEIN YUTH"/>
    <property type="match status" value="1"/>
</dbReference>
<reference evidence="1 2" key="1">
    <citation type="submission" date="2018-05" db="EMBL/GenBank/DDBJ databases">
        <title>Freshwater and sediment microbial communities from various areas in North America, analyzing microbe dynamics in response to fracking.</title>
        <authorList>
            <person name="Lamendella R."/>
        </authorList>
    </citation>
    <scope>NUCLEOTIDE SEQUENCE [LARGE SCALE GENOMIC DNA]</scope>
    <source>
        <strain evidence="1 2">15_TX</strain>
    </source>
</reference>
<dbReference type="NCBIfam" id="TIGR02905">
    <property type="entry name" value="spore_yutH"/>
    <property type="match status" value="1"/>
</dbReference>
<dbReference type="InterPro" id="IPR014254">
    <property type="entry name" value="Spore_coat_YutH"/>
</dbReference>
<keyword evidence="1" id="KW-0946">Virion</keyword>
<dbReference type="PANTHER" id="PTHR39179">
    <property type="entry name" value="SPORE COAT PROTEIN I"/>
    <property type="match status" value="1"/>
</dbReference>
<gene>
    <name evidence="1" type="ORF">DFO73_104316</name>
</gene>
<dbReference type="Gene3D" id="3.90.1200.10">
    <property type="match status" value="1"/>
</dbReference>